<dbReference type="AlphaFoldDB" id="A0A4V1LRE2"/>
<keyword evidence="3" id="KW-1003">Cell membrane</keyword>
<dbReference type="PANTHER" id="PTHR30627:SF2">
    <property type="entry name" value="PEPTIDOGLYCAN D,D-TRANSPEPTIDASE MRDA"/>
    <property type="match status" value="1"/>
</dbReference>
<dbReference type="Gene3D" id="3.90.1310.10">
    <property type="entry name" value="Penicillin-binding protein 2a (Domain 2)"/>
    <property type="match status" value="1"/>
</dbReference>
<dbReference type="Pfam" id="PF03717">
    <property type="entry name" value="PBP_dimer"/>
    <property type="match status" value="1"/>
</dbReference>
<keyword evidence="4" id="KW-0645">Protease</keyword>
<feature type="non-terminal residue" evidence="12">
    <location>
        <position position="151"/>
    </location>
</feature>
<dbReference type="GO" id="GO:0005886">
    <property type="term" value="C:plasma membrane"/>
    <property type="evidence" value="ECO:0007669"/>
    <property type="project" value="UniProtKB-SubCell"/>
</dbReference>
<evidence type="ECO:0000256" key="9">
    <source>
        <dbReference type="ARBA" id="ARBA00023316"/>
    </source>
</evidence>
<evidence type="ECO:0000256" key="3">
    <source>
        <dbReference type="ARBA" id="ARBA00022475"/>
    </source>
</evidence>
<dbReference type="GO" id="GO:0009252">
    <property type="term" value="P:peptidoglycan biosynthetic process"/>
    <property type="evidence" value="ECO:0007669"/>
    <property type="project" value="UniProtKB-KW"/>
</dbReference>
<dbReference type="GO" id="GO:0071555">
    <property type="term" value="P:cell wall organization"/>
    <property type="evidence" value="ECO:0007669"/>
    <property type="project" value="UniProtKB-KW"/>
</dbReference>
<dbReference type="InterPro" id="IPR036138">
    <property type="entry name" value="PBP_dimer_sf"/>
</dbReference>
<gene>
    <name evidence="12" type="ORF">CS022_24330</name>
</gene>
<dbReference type="PANTHER" id="PTHR30627">
    <property type="entry name" value="PEPTIDOGLYCAN D,D-TRANSPEPTIDASE"/>
    <property type="match status" value="1"/>
</dbReference>
<dbReference type="SUPFAM" id="SSF56519">
    <property type="entry name" value="Penicillin binding protein dimerisation domain"/>
    <property type="match status" value="1"/>
</dbReference>
<protein>
    <submittedName>
        <fullName evidence="12">Penicillin-binding protein 2</fullName>
    </submittedName>
</protein>
<reference evidence="12 13" key="1">
    <citation type="submission" date="2017-10" db="EMBL/GenBank/DDBJ databases">
        <title>Nyctiphanis sp. nov., isolated from the stomach of the euphausiid Nyctiphanes simplex (Hansen, 1911) in the Gulf of California.</title>
        <authorList>
            <person name="Gomez-Gil B."/>
            <person name="Aguilar-Mendez M."/>
            <person name="Lopez-Cortes A."/>
            <person name="Gomez-Gutierrez J."/>
            <person name="Roque A."/>
            <person name="Lang E."/>
            <person name="Gonzalez-Castillo A."/>
        </authorList>
    </citation>
    <scope>NUCLEOTIDE SEQUENCE [LARGE SCALE GENOMIC DNA]</scope>
    <source>
        <strain evidence="12 13">CAIM 600</strain>
    </source>
</reference>
<keyword evidence="9" id="KW-0961">Cell wall biogenesis/degradation</keyword>
<sequence length="151" mass="17463">MLTDRTKVRDYVEEANLFGRRALVAFMVTIGLVGVLIANLYHLQVSEFQDYQTRSNDNRIKILPIAPNRGRIYDRNGVLLAENRAVTSLQLIPREVKNIDETLERLQSVVAITPAEIQRFRKKLRQTARFKPVIIKDQLNEKEIARFSANQ</sequence>
<keyword evidence="6" id="KW-0133">Cell shape</keyword>
<keyword evidence="13" id="KW-1185">Reference proteome</keyword>
<evidence type="ECO:0000256" key="5">
    <source>
        <dbReference type="ARBA" id="ARBA00022692"/>
    </source>
</evidence>
<feature type="transmembrane region" description="Helical" evidence="10">
    <location>
        <begin position="21"/>
        <end position="41"/>
    </location>
</feature>
<evidence type="ECO:0000256" key="4">
    <source>
        <dbReference type="ARBA" id="ARBA00022645"/>
    </source>
</evidence>
<keyword evidence="4" id="KW-0121">Carboxypeptidase</keyword>
<dbReference type="GO" id="GO:0071972">
    <property type="term" value="F:peptidoglycan L,D-transpeptidase activity"/>
    <property type="evidence" value="ECO:0007669"/>
    <property type="project" value="TreeGrafter"/>
</dbReference>
<keyword evidence="8 10" id="KW-1133">Transmembrane helix</keyword>
<accession>A0A4V1LRE2</accession>
<evidence type="ECO:0000256" key="8">
    <source>
        <dbReference type="ARBA" id="ARBA00022989"/>
    </source>
</evidence>
<comment type="subcellular location">
    <subcellularLocation>
        <location evidence="2">Cell membrane</location>
    </subcellularLocation>
    <subcellularLocation>
        <location evidence="1">Membrane</location>
        <topology evidence="1">Single-pass membrane protein</topology>
    </subcellularLocation>
</comment>
<evidence type="ECO:0000256" key="10">
    <source>
        <dbReference type="SAM" id="Phobius"/>
    </source>
</evidence>
<evidence type="ECO:0000259" key="11">
    <source>
        <dbReference type="Pfam" id="PF03717"/>
    </source>
</evidence>
<keyword evidence="7" id="KW-0573">Peptidoglycan synthesis</keyword>
<name>A0A4V1LRE2_9GAMM</name>
<dbReference type="InterPro" id="IPR005311">
    <property type="entry name" value="PBP_dimer"/>
</dbReference>
<keyword evidence="5 10" id="KW-0812">Transmembrane</keyword>
<evidence type="ECO:0000256" key="1">
    <source>
        <dbReference type="ARBA" id="ARBA00004167"/>
    </source>
</evidence>
<organism evidence="12 13">
    <name type="scientific">Veronia nyctiphanis</name>
    <dbReference type="NCBI Taxonomy" id="1278244"/>
    <lineage>
        <taxon>Bacteria</taxon>
        <taxon>Pseudomonadati</taxon>
        <taxon>Pseudomonadota</taxon>
        <taxon>Gammaproteobacteria</taxon>
        <taxon>Vibrionales</taxon>
        <taxon>Vibrionaceae</taxon>
        <taxon>Veronia</taxon>
    </lineage>
</organism>
<evidence type="ECO:0000313" key="12">
    <source>
        <dbReference type="EMBL" id="RXJ67888.1"/>
    </source>
</evidence>
<proteinExistence type="predicted"/>
<dbReference type="Proteomes" id="UP000290287">
    <property type="component" value="Unassembled WGS sequence"/>
</dbReference>
<comment type="caution">
    <text evidence="12">The sequence shown here is derived from an EMBL/GenBank/DDBJ whole genome shotgun (WGS) entry which is preliminary data.</text>
</comment>
<evidence type="ECO:0000256" key="2">
    <source>
        <dbReference type="ARBA" id="ARBA00004236"/>
    </source>
</evidence>
<dbReference type="GO" id="GO:0008658">
    <property type="term" value="F:penicillin binding"/>
    <property type="evidence" value="ECO:0007669"/>
    <property type="project" value="InterPro"/>
</dbReference>
<dbReference type="GO" id="GO:0008360">
    <property type="term" value="P:regulation of cell shape"/>
    <property type="evidence" value="ECO:0007669"/>
    <property type="project" value="UniProtKB-KW"/>
</dbReference>
<evidence type="ECO:0000313" key="13">
    <source>
        <dbReference type="Proteomes" id="UP000290287"/>
    </source>
</evidence>
<evidence type="ECO:0000256" key="7">
    <source>
        <dbReference type="ARBA" id="ARBA00022984"/>
    </source>
</evidence>
<keyword evidence="4" id="KW-0378">Hydrolase</keyword>
<keyword evidence="10" id="KW-0472">Membrane</keyword>
<evidence type="ECO:0000256" key="6">
    <source>
        <dbReference type="ARBA" id="ARBA00022960"/>
    </source>
</evidence>
<dbReference type="EMBL" id="PEIB01000067">
    <property type="protein sequence ID" value="RXJ67888.1"/>
    <property type="molecule type" value="Genomic_DNA"/>
</dbReference>
<dbReference type="InterPro" id="IPR050515">
    <property type="entry name" value="Beta-lactam/transpept"/>
</dbReference>
<feature type="domain" description="Penicillin-binding protein dimerisation" evidence="11">
    <location>
        <begin position="65"/>
        <end position="150"/>
    </location>
</feature>